<dbReference type="InterPro" id="IPR020846">
    <property type="entry name" value="MFS_dom"/>
</dbReference>
<dbReference type="InterPro" id="IPR036259">
    <property type="entry name" value="MFS_trans_sf"/>
</dbReference>
<dbReference type="SUPFAM" id="SSF103473">
    <property type="entry name" value="MFS general substrate transporter"/>
    <property type="match status" value="1"/>
</dbReference>
<evidence type="ECO:0000256" key="1">
    <source>
        <dbReference type="ARBA" id="ARBA00004141"/>
    </source>
</evidence>
<dbReference type="GO" id="GO:0022857">
    <property type="term" value="F:transmembrane transporter activity"/>
    <property type="evidence" value="ECO:0007669"/>
    <property type="project" value="InterPro"/>
</dbReference>
<feature type="transmembrane region" description="Helical" evidence="8">
    <location>
        <begin position="373"/>
        <end position="394"/>
    </location>
</feature>
<dbReference type="InterPro" id="IPR011701">
    <property type="entry name" value="MFS"/>
</dbReference>
<dbReference type="VEuPathDB" id="FungiDB:PV07_07921"/>
<dbReference type="GO" id="GO:0016020">
    <property type="term" value="C:membrane"/>
    <property type="evidence" value="ECO:0007669"/>
    <property type="project" value="UniProtKB-SubCell"/>
</dbReference>
<keyword evidence="5 8" id="KW-1133">Transmembrane helix</keyword>
<feature type="transmembrane region" description="Helical" evidence="8">
    <location>
        <begin position="431"/>
        <end position="453"/>
    </location>
</feature>
<feature type="transmembrane region" description="Helical" evidence="8">
    <location>
        <begin position="265"/>
        <end position="289"/>
    </location>
</feature>
<keyword evidence="11" id="KW-1185">Reference proteome</keyword>
<feature type="region of interest" description="Disordered" evidence="7">
    <location>
        <begin position="1"/>
        <end position="49"/>
    </location>
</feature>
<dbReference type="EMBL" id="KN847043">
    <property type="protein sequence ID" value="KIW28242.1"/>
    <property type="molecule type" value="Genomic_DNA"/>
</dbReference>
<protein>
    <recommendedName>
        <fullName evidence="9">Major facilitator superfamily (MFS) profile domain-containing protein</fullName>
    </recommendedName>
</protein>
<evidence type="ECO:0000256" key="5">
    <source>
        <dbReference type="ARBA" id="ARBA00022989"/>
    </source>
</evidence>
<name>A0A0D2ASV0_9EURO</name>
<evidence type="ECO:0000256" key="7">
    <source>
        <dbReference type="SAM" id="MobiDB-lite"/>
    </source>
</evidence>
<feature type="transmembrane region" description="Helical" evidence="8">
    <location>
        <begin position="347"/>
        <end position="366"/>
    </location>
</feature>
<proteinExistence type="inferred from homology"/>
<feature type="transmembrane region" description="Helical" evidence="8">
    <location>
        <begin position="233"/>
        <end position="253"/>
    </location>
</feature>
<comment type="subcellular location">
    <subcellularLocation>
        <location evidence="1">Membrane</location>
        <topology evidence="1">Multi-pass membrane protein</topology>
    </subcellularLocation>
</comment>
<keyword evidence="6 8" id="KW-0472">Membrane</keyword>
<gene>
    <name evidence="10" type="ORF">PV07_07921</name>
</gene>
<feature type="transmembrane region" description="Helical" evidence="8">
    <location>
        <begin position="106"/>
        <end position="130"/>
    </location>
</feature>
<feature type="domain" description="Major facilitator superfamily (MFS) profile" evidence="9">
    <location>
        <begin position="309"/>
        <end position="495"/>
    </location>
</feature>
<dbReference type="PROSITE" id="PS50850">
    <property type="entry name" value="MFS"/>
    <property type="match status" value="1"/>
</dbReference>
<dbReference type="Gene3D" id="1.20.1250.20">
    <property type="entry name" value="MFS general substrate transporter like domains"/>
    <property type="match status" value="2"/>
</dbReference>
<evidence type="ECO:0000256" key="4">
    <source>
        <dbReference type="ARBA" id="ARBA00022692"/>
    </source>
</evidence>
<keyword evidence="4 8" id="KW-0812">Transmembrane</keyword>
<evidence type="ECO:0000259" key="9">
    <source>
        <dbReference type="PROSITE" id="PS50850"/>
    </source>
</evidence>
<evidence type="ECO:0000313" key="11">
    <source>
        <dbReference type="Proteomes" id="UP000054466"/>
    </source>
</evidence>
<dbReference type="CDD" id="cd17352">
    <property type="entry name" value="MFS_MCT_SLC16"/>
    <property type="match status" value="1"/>
</dbReference>
<feature type="transmembrane region" description="Helical" evidence="8">
    <location>
        <begin position="176"/>
        <end position="195"/>
    </location>
</feature>
<evidence type="ECO:0000256" key="2">
    <source>
        <dbReference type="ARBA" id="ARBA00006727"/>
    </source>
</evidence>
<comment type="similarity">
    <text evidence="2">Belongs to the major facilitator superfamily. Monocarboxylate porter (TC 2.A.1.13) family.</text>
</comment>
<evidence type="ECO:0000256" key="3">
    <source>
        <dbReference type="ARBA" id="ARBA00022448"/>
    </source>
</evidence>
<dbReference type="RefSeq" id="XP_016248458.1">
    <property type="nucleotide sequence ID" value="XM_016395039.1"/>
</dbReference>
<evidence type="ECO:0000256" key="8">
    <source>
        <dbReference type="SAM" id="Phobius"/>
    </source>
</evidence>
<sequence>MADSPRDTSSPSLRPSEPSSQSFRPETTLPNDHSAAARSSSPSMMGSTMDRDLEKTAEIMASSTSNHDLSVQSEPKIEETVGGDVPVAQAVNPMDPSQFPEGGLKAWTVVFGAACGIFVSFGWINCIGVFQEYYEAHQLKEYSSQEIAWIPSLEAFMMFVGGLWVGRVYDNYGPRILLIIGTFLHVFGLMMASISHKYYQFLLSQGVCSALGASMIFYPSMSCVVTWFFRRRSLALGVAATGSSIGGVIFPVMVEKLIPEVGFGWTMRICAFLILGLMILGNLTLVSRIPPMARPVRPMDFVKPFMEGNFALLALGSFLTFLGLFLPFTFIILAARAHGVPNSLAKYLVAILNAASTFGRTIPPFFADRIGRFTVFLSVTLLSSLITLCLWVPASGTAATVVFCLIFGFSSGAAASILPSCVAQISHISQIGVRTGCLFSVVAVAVLIGSPIGGQLITNDGYKSMQGFSGALMTGGFVVYGLLWLKLGGLKGQKV</sequence>
<evidence type="ECO:0000313" key="10">
    <source>
        <dbReference type="EMBL" id="KIW28242.1"/>
    </source>
</evidence>
<dbReference type="PANTHER" id="PTHR11360">
    <property type="entry name" value="MONOCARBOXYLATE TRANSPORTER"/>
    <property type="match status" value="1"/>
</dbReference>
<feature type="compositionally biased region" description="Low complexity" evidence="7">
    <location>
        <begin position="34"/>
        <end position="48"/>
    </location>
</feature>
<feature type="transmembrane region" description="Helical" evidence="8">
    <location>
        <begin position="201"/>
        <end position="221"/>
    </location>
</feature>
<feature type="transmembrane region" description="Helical" evidence="8">
    <location>
        <begin position="150"/>
        <end position="169"/>
    </location>
</feature>
<accession>A0A0D2ASV0</accession>
<feature type="compositionally biased region" description="Low complexity" evidence="7">
    <location>
        <begin position="9"/>
        <end position="22"/>
    </location>
</feature>
<feature type="transmembrane region" description="Helical" evidence="8">
    <location>
        <begin position="310"/>
        <end position="335"/>
    </location>
</feature>
<dbReference type="Pfam" id="PF07690">
    <property type="entry name" value="MFS_1"/>
    <property type="match status" value="1"/>
</dbReference>
<dbReference type="PANTHER" id="PTHR11360:SF224">
    <property type="entry name" value="MAJOR FACILITATOR SUPERFAMILY (MFS) PROFILE DOMAIN-CONTAINING PROTEIN-RELATED"/>
    <property type="match status" value="1"/>
</dbReference>
<feature type="transmembrane region" description="Helical" evidence="8">
    <location>
        <begin position="465"/>
        <end position="485"/>
    </location>
</feature>
<evidence type="ECO:0000256" key="6">
    <source>
        <dbReference type="ARBA" id="ARBA00023136"/>
    </source>
</evidence>
<dbReference type="AlphaFoldDB" id="A0A0D2ASV0"/>
<feature type="transmembrane region" description="Helical" evidence="8">
    <location>
        <begin position="400"/>
        <end position="419"/>
    </location>
</feature>
<dbReference type="OrthoDB" id="5667at2759"/>
<organism evidence="10 11">
    <name type="scientific">Cladophialophora immunda</name>
    <dbReference type="NCBI Taxonomy" id="569365"/>
    <lineage>
        <taxon>Eukaryota</taxon>
        <taxon>Fungi</taxon>
        <taxon>Dikarya</taxon>
        <taxon>Ascomycota</taxon>
        <taxon>Pezizomycotina</taxon>
        <taxon>Eurotiomycetes</taxon>
        <taxon>Chaetothyriomycetidae</taxon>
        <taxon>Chaetothyriales</taxon>
        <taxon>Herpotrichiellaceae</taxon>
        <taxon>Cladophialophora</taxon>
    </lineage>
</organism>
<reference evidence="10 11" key="1">
    <citation type="submission" date="2015-01" db="EMBL/GenBank/DDBJ databases">
        <title>The Genome Sequence of Cladophialophora immunda CBS83496.</title>
        <authorList>
            <consortium name="The Broad Institute Genomics Platform"/>
            <person name="Cuomo C."/>
            <person name="de Hoog S."/>
            <person name="Gorbushina A."/>
            <person name="Stielow B."/>
            <person name="Teixiera M."/>
            <person name="Abouelleil A."/>
            <person name="Chapman S.B."/>
            <person name="Priest M."/>
            <person name="Young S.K."/>
            <person name="Wortman J."/>
            <person name="Nusbaum C."/>
            <person name="Birren B."/>
        </authorList>
    </citation>
    <scope>NUCLEOTIDE SEQUENCE [LARGE SCALE GENOMIC DNA]</scope>
    <source>
        <strain evidence="10 11">CBS 83496</strain>
    </source>
</reference>
<keyword evidence="3" id="KW-0813">Transport</keyword>
<dbReference type="InterPro" id="IPR050327">
    <property type="entry name" value="Proton-linked_MCT"/>
</dbReference>
<dbReference type="GeneID" id="27347115"/>
<dbReference type="Proteomes" id="UP000054466">
    <property type="component" value="Unassembled WGS sequence"/>
</dbReference>
<dbReference type="HOGENOM" id="CLU_001265_1_1_1"/>